<keyword evidence="1" id="KW-0812">Transmembrane</keyword>
<keyword evidence="1" id="KW-1133">Transmembrane helix</keyword>
<protein>
    <recommendedName>
        <fullName evidence="4">Secreted protein</fullName>
    </recommendedName>
</protein>
<organism evidence="2 3">
    <name type="scientific">Favolaschia claudopus</name>
    <dbReference type="NCBI Taxonomy" id="2862362"/>
    <lineage>
        <taxon>Eukaryota</taxon>
        <taxon>Fungi</taxon>
        <taxon>Dikarya</taxon>
        <taxon>Basidiomycota</taxon>
        <taxon>Agaricomycotina</taxon>
        <taxon>Agaricomycetes</taxon>
        <taxon>Agaricomycetidae</taxon>
        <taxon>Agaricales</taxon>
        <taxon>Marasmiineae</taxon>
        <taxon>Mycenaceae</taxon>
        <taxon>Favolaschia</taxon>
    </lineage>
</organism>
<accession>A0AAW0APE4</accession>
<comment type="caution">
    <text evidence="2">The sequence shown here is derived from an EMBL/GenBank/DDBJ whole genome shotgun (WGS) entry which is preliminary data.</text>
</comment>
<keyword evidence="3" id="KW-1185">Reference proteome</keyword>
<evidence type="ECO:0000256" key="1">
    <source>
        <dbReference type="SAM" id="Phobius"/>
    </source>
</evidence>
<feature type="non-terminal residue" evidence="2">
    <location>
        <position position="1"/>
    </location>
</feature>
<dbReference type="EMBL" id="JAWWNJ010000057">
    <property type="protein sequence ID" value="KAK7014399.1"/>
    <property type="molecule type" value="Genomic_DNA"/>
</dbReference>
<evidence type="ECO:0000313" key="3">
    <source>
        <dbReference type="Proteomes" id="UP001362999"/>
    </source>
</evidence>
<gene>
    <name evidence="2" type="ORF">R3P38DRAFT_3003420</name>
</gene>
<proteinExistence type="predicted"/>
<evidence type="ECO:0008006" key="4">
    <source>
        <dbReference type="Google" id="ProtNLM"/>
    </source>
</evidence>
<evidence type="ECO:0000313" key="2">
    <source>
        <dbReference type="EMBL" id="KAK7014399.1"/>
    </source>
</evidence>
<dbReference type="Proteomes" id="UP001362999">
    <property type="component" value="Unassembled WGS sequence"/>
</dbReference>
<keyword evidence="1" id="KW-0472">Membrane</keyword>
<dbReference type="AlphaFoldDB" id="A0AAW0APE4"/>
<feature type="transmembrane region" description="Helical" evidence="1">
    <location>
        <begin position="6"/>
        <end position="32"/>
    </location>
</feature>
<reference evidence="2 3" key="1">
    <citation type="journal article" date="2024" name="J Genomics">
        <title>Draft genome sequencing and assembly of Favolaschia claudopus CIRM-BRFM 2984 isolated from oak limbs.</title>
        <authorList>
            <person name="Navarro D."/>
            <person name="Drula E."/>
            <person name="Chaduli D."/>
            <person name="Cazenave R."/>
            <person name="Ahrendt S."/>
            <person name="Wang J."/>
            <person name="Lipzen A."/>
            <person name="Daum C."/>
            <person name="Barry K."/>
            <person name="Grigoriev I.V."/>
            <person name="Favel A."/>
            <person name="Rosso M.N."/>
            <person name="Martin F."/>
        </authorList>
    </citation>
    <scope>NUCLEOTIDE SEQUENCE [LARGE SCALE GENOMIC DNA]</scope>
    <source>
        <strain evidence="2 3">CIRM-BRFM 2984</strain>
    </source>
</reference>
<sequence length="113" mass="11850">MSRLNNLPVVFAADCSLGLAAATCAYGFYFVVVVNSASVRRLVSVQTTHPPSTAFSASIPNGLSLGTSRQPVVLFVLDPGYIRAEDNFRSTSPRAVAPTQAATVAAPLVFFAT</sequence>
<name>A0AAW0APE4_9AGAR</name>